<comment type="caution">
    <text evidence="1">The sequence shown here is derived from an EMBL/GenBank/DDBJ whole genome shotgun (WGS) entry which is preliminary data.</text>
</comment>
<gene>
    <name evidence="1" type="ORF">WFZ86_01470</name>
</gene>
<proteinExistence type="predicted"/>
<name>A0ABU9NL86_9FLAO</name>
<dbReference type="RefSeq" id="WP_342690292.1">
    <property type="nucleotide sequence ID" value="NZ_JBCGDP010000001.1"/>
</dbReference>
<keyword evidence="2" id="KW-1185">Reference proteome</keyword>
<accession>A0ABU9NL86</accession>
<evidence type="ECO:0000313" key="2">
    <source>
        <dbReference type="Proteomes" id="UP001468798"/>
    </source>
</evidence>
<dbReference type="Proteomes" id="UP001468798">
    <property type="component" value="Unassembled WGS sequence"/>
</dbReference>
<sequence>MQDATIYEIEDFIVDENGAKRLINTRQKRVENSEINQLAQIVELDGDFDGMSKTESDWEKAKKGLLLFVQNDLVDSERTIYGQLPNDWELC</sequence>
<evidence type="ECO:0000313" key="1">
    <source>
        <dbReference type="EMBL" id="MEM0575151.1"/>
    </source>
</evidence>
<dbReference type="EMBL" id="JBCGDP010000001">
    <property type="protein sequence ID" value="MEM0575151.1"/>
    <property type="molecule type" value="Genomic_DNA"/>
</dbReference>
<protein>
    <submittedName>
        <fullName evidence="1">Uncharacterized protein</fullName>
    </submittedName>
</protein>
<reference evidence="1 2" key="1">
    <citation type="submission" date="2024-03" db="EMBL/GenBank/DDBJ databases">
        <title>Two novel species of the genus Flavobacterium exhibiting potentially degradation of complex polysaccharides.</title>
        <authorList>
            <person name="Lian X."/>
        </authorList>
    </citation>
    <scope>NUCLEOTIDE SEQUENCE [LARGE SCALE GENOMIC DNA]</scope>
    <source>
        <strain evidence="1 2">N6</strain>
    </source>
</reference>
<organism evidence="1 2">
    <name type="scientific">Flavobacterium polysaccharolyticum</name>
    <dbReference type="NCBI Taxonomy" id="3133148"/>
    <lineage>
        <taxon>Bacteria</taxon>
        <taxon>Pseudomonadati</taxon>
        <taxon>Bacteroidota</taxon>
        <taxon>Flavobacteriia</taxon>
        <taxon>Flavobacteriales</taxon>
        <taxon>Flavobacteriaceae</taxon>
        <taxon>Flavobacterium</taxon>
    </lineage>
</organism>